<dbReference type="Proteomes" id="UP000281245">
    <property type="component" value="Unassembled WGS sequence"/>
</dbReference>
<reference evidence="4 5" key="1">
    <citation type="journal article" date="2018" name="BMC Genomics">
        <title>Genomic evidence for intraspecific hybridization in a clonal and extremely halotolerant yeast.</title>
        <authorList>
            <person name="Gostincar C."/>
            <person name="Stajich J.E."/>
            <person name="Zupancic J."/>
            <person name="Zalar P."/>
            <person name="Gunde-Cimerman N."/>
        </authorList>
    </citation>
    <scope>NUCLEOTIDE SEQUENCE [LARGE SCALE GENOMIC DNA]</scope>
    <source>
        <strain evidence="4 5">EXF-6656</strain>
    </source>
</reference>
<evidence type="ECO:0000256" key="1">
    <source>
        <dbReference type="SAM" id="Coils"/>
    </source>
</evidence>
<dbReference type="EMBL" id="QWIJ01001199">
    <property type="protein sequence ID" value="RMX75961.1"/>
    <property type="molecule type" value="Genomic_DNA"/>
</dbReference>
<feature type="coiled-coil region" evidence="1">
    <location>
        <begin position="71"/>
        <end position="172"/>
    </location>
</feature>
<evidence type="ECO:0000313" key="4">
    <source>
        <dbReference type="EMBL" id="RMX75961.1"/>
    </source>
</evidence>
<dbReference type="AlphaFoldDB" id="A0A3M6WC34"/>
<dbReference type="VEuPathDB" id="FungiDB:BTJ68_10134"/>
<organism evidence="4 5">
    <name type="scientific">Hortaea werneckii</name>
    <name type="common">Black yeast</name>
    <name type="synonym">Cladosporium werneckii</name>
    <dbReference type="NCBI Taxonomy" id="91943"/>
    <lineage>
        <taxon>Eukaryota</taxon>
        <taxon>Fungi</taxon>
        <taxon>Dikarya</taxon>
        <taxon>Ascomycota</taxon>
        <taxon>Pezizomycotina</taxon>
        <taxon>Dothideomycetes</taxon>
        <taxon>Dothideomycetidae</taxon>
        <taxon>Mycosphaerellales</taxon>
        <taxon>Teratosphaeriaceae</taxon>
        <taxon>Hortaea</taxon>
    </lineage>
</organism>
<feature type="compositionally biased region" description="Low complexity" evidence="2">
    <location>
        <begin position="382"/>
        <end position="392"/>
    </location>
</feature>
<dbReference type="OrthoDB" id="5399559at2759"/>
<keyword evidence="1" id="KW-0175">Coiled coil</keyword>
<evidence type="ECO:0000259" key="3">
    <source>
        <dbReference type="Pfam" id="PF26434"/>
    </source>
</evidence>
<proteinExistence type="predicted"/>
<accession>A0A3M6WC34</accession>
<feature type="domain" description="YAG7-like dimerisation" evidence="3">
    <location>
        <begin position="183"/>
        <end position="265"/>
    </location>
</feature>
<feature type="compositionally biased region" description="Gly residues" evidence="2">
    <location>
        <begin position="457"/>
        <end position="475"/>
    </location>
</feature>
<protein>
    <recommendedName>
        <fullName evidence="3">YAG7-like dimerisation domain-containing protein</fullName>
    </recommendedName>
</protein>
<feature type="region of interest" description="Disordered" evidence="2">
    <location>
        <begin position="372"/>
        <end position="512"/>
    </location>
</feature>
<feature type="compositionally biased region" description="Polar residues" evidence="2">
    <location>
        <begin position="1"/>
        <end position="18"/>
    </location>
</feature>
<feature type="region of interest" description="Disordered" evidence="2">
    <location>
        <begin position="1"/>
        <end position="55"/>
    </location>
</feature>
<dbReference type="Pfam" id="PF26434">
    <property type="entry name" value="YAG7_C"/>
    <property type="match status" value="1"/>
</dbReference>
<comment type="caution">
    <text evidence="4">The sequence shown here is derived from an EMBL/GenBank/DDBJ whole genome shotgun (WGS) entry which is preliminary data.</text>
</comment>
<evidence type="ECO:0000256" key="2">
    <source>
        <dbReference type="SAM" id="MobiDB-lite"/>
    </source>
</evidence>
<sequence>MSATANMSSGAMETQNPVPSGESKSARKKRAKAEAEANGTLPAATAIPQVPAEDNSAQGVEADGAFEHPHVKELQKQIRNLSKRLTGLQKVDDIQNANPGLSLNDLVAQRKINQDQKAAAEKKPQIQAQLKDVEGQVQVFRSVNAEYLAQLQKQKDELAAEHQQQLQKIKEDARLEAMTSTASELRKNLLVFSQFLRAAAAKRNIEEESNTNESMAFEGALLLVYGGDEKAVEAAVNIIEGADQEVPSIEGPLSGVKYSQIKQTSVDYAPFQAEETWTNGVAAAQEAVPAGSDPTIAHVGLTELQQQQQPSGIPTQNAAAQQDQILSSPANAGLGVGGGNLAAERWDTTAGAQQADGNGMMDESFEIVPRPNQEVENPAPAPASAPAQPQASEKVGGTSWADEITATEPVGDSGNKAGESWDMRVAGQAPDDGSWGGAEPVQEGDGFTQIPSRPRGAGPGARGNGRGRGDGGQFRGRGRGRGGFRGDGDFRGRGRGGARARGGPRGEATPRS</sequence>
<evidence type="ECO:0000313" key="5">
    <source>
        <dbReference type="Proteomes" id="UP000281245"/>
    </source>
</evidence>
<dbReference type="InterPro" id="IPR058602">
    <property type="entry name" value="YAG7_dimerisation_dom"/>
</dbReference>
<gene>
    <name evidence="4" type="ORF">D0869_11154</name>
</gene>
<name>A0A3M6WC34_HORWE</name>